<dbReference type="SUPFAM" id="SSF53955">
    <property type="entry name" value="Lysozyme-like"/>
    <property type="match status" value="1"/>
</dbReference>
<keyword evidence="5" id="KW-1185">Reference proteome</keyword>
<evidence type="ECO:0000313" key="5">
    <source>
        <dbReference type="Proteomes" id="UP000054845"/>
    </source>
</evidence>
<dbReference type="Proteomes" id="UP000054845">
    <property type="component" value="Unassembled WGS sequence"/>
</dbReference>
<dbReference type="InterPro" id="IPR023346">
    <property type="entry name" value="Lysozyme-like_dom_sf"/>
</dbReference>
<evidence type="ECO:0000313" key="4">
    <source>
        <dbReference type="EMBL" id="CEH17393.1"/>
    </source>
</evidence>
<proteinExistence type="predicted"/>
<dbReference type="InterPro" id="IPR008258">
    <property type="entry name" value="Transglycosylase_SLT_dom_1"/>
</dbReference>
<feature type="compositionally biased region" description="Low complexity" evidence="1">
    <location>
        <begin position="124"/>
        <end position="136"/>
    </location>
</feature>
<feature type="signal peptide" evidence="2">
    <location>
        <begin position="1"/>
        <end position="21"/>
    </location>
</feature>
<evidence type="ECO:0000256" key="2">
    <source>
        <dbReference type="SAM" id="SignalP"/>
    </source>
</evidence>
<dbReference type="AlphaFoldDB" id="A0A0P1BN38"/>
<dbReference type="EMBL" id="CCYA01000254">
    <property type="protein sequence ID" value="CEH17393.1"/>
    <property type="molecule type" value="Genomic_DNA"/>
</dbReference>
<dbReference type="Gene3D" id="1.10.530.10">
    <property type="match status" value="1"/>
</dbReference>
<sequence>MKFTLPLFLAAVALSASEAVAKPNSVYDMDRLPSGMMLPRRSRHPISEERRRAMIDTYFQEHPLERRAYEDDAAPIRKRKACKAKTSSAKNKAHKSKAKSASSSSSASSSGKAEAAVGEDKVAAKTSSKSKTSSSSDNKDNGGGDDSSNDASGVVAGIGKGLIGMKFAGACSSSGATKSDPNGSIDFLNCGISKSNPNSKWKAPKVTLKDLKVISADQAANSAAFKACAKYEGSFKSAEKSSGIPAVVLMSFAMQESTCNPSVKGGNGEIGMMQLTPDKCGGKNCWDVTTNIATGAHYFKDEIDRRGGNFLAALGAYNGWQDNQMSYASATSQQYGCHAQNNLDYLMQMLNYWFQGKMGYEYKHYNNLGSC</sequence>
<evidence type="ECO:0000259" key="3">
    <source>
        <dbReference type="Pfam" id="PF01464"/>
    </source>
</evidence>
<protein>
    <submittedName>
        <fullName evidence="4">PEPTIDASE-RELATED</fullName>
    </submittedName>
</protein>
<keyword evidence="2" id="KW-0732">Signal</keyword>
<dbReference type="Pfam" id="PF01464">
    <property type="entry name" value="SLT"/>
    <property type="match status" value="1"/>
</dbReference>
<dbReference type="OrthoDB" id="2537480at2759"/>
<feature type="region of interest" description="Disordered" evidence="1">
    <location>
        <begin position="27"/>
        <end position="49"/>
    </location>
</feature>
<name>A0A0P1BN38_9BASI</name>
<feature type="domain" description="Transglycosylase SLT" evidence="3">
    <location>
        <begin position="235"/>
        <end position="326"/>
    </location>
</feature>
<organism evidence="4 5">
    <name type="scientific">Ceraceosorus bombacis</name>
    <dbReference type="NCBI Taxonomy" id="401625"/>
    <lineage>
        <taxon>Eukaryota</taxon>
        <taxon>Fungi</taxon>
        <taxon>Dikarya</taxon>
        <taxon>Basidiomycota</taxon>
        <taxon>Ustilaginomycotina</taxon>
        <taxon>Exobasidiomycetes</taxon>
        <taxon>Ceraceosorales</taxon>
        <taxon>Ceraceosoraceae</taxon>
        <taxon>Ceraceosorus</taxon>
    </lineage>
</organism>
<evidence type="ECO:0000256" key="1">
    <source>
        <dbReference type="SAM" id="MobiDB-lite"/>
    </source>
</evidence>
<feature type="compositionally biased region" description="Low complexity" evidence="1">
    <location>
        <begin position="99"/>
        <end position="116"/>
    </location>
</feature>
<accession>A0A0P1BN38</accession>
<feature type="chain" id="PRO_5006059676" evidence="2">
    <location>
        <begin position="22"/>
        <end position="371"/>
    </location>
</feature>
<feature type="region of interest" description="Disordered" evidence="1">
    <location>
        <begin position="79"/>
        <end position="151"/>
    </location>
</feature>
<reference evidence="4 5" key="1">
    <citation type="submission" date="2014-09" db="EMBL/GenBank/DDBJ databases">
        <authorList>
            <person name="Magalhaes I.L.F."/>
            <person name="Oliveira U."/>
            <person name="Santos F.R."/>
            <person name="Vidigal T.H.D.A."/>
            <person name="Brescovit A.D."/>
            <person name="Santos A.J."/>
        </authorList>
    </citation>
    <scope>NUCLEOTIDE SEQUENCE [LARGE SCALE GENOMIC DNA]</scope>
</reference>